<feature type="region of interest" description="Disordered" evidence="1">
    <location>
        <begin position="84"/>
        <end position="260"/>
    </location>
</feature>
<proteinExistence type="predicted"/>
<feature type="compositionally biased region" description="Basic and acidic residues" evidence="1">
    <location>
        <begin position="250"/>
        <end position="260"/>
    </location>
</feature>
<evidence type="ECO:0000313" key="2">
    <source>
        <dbReference type="EMBL" id="KAK7062835.1"/>
    </source>
</evidence>
<comment type="caution">
    <text evidence="2">The sequence shown here is derived from an EMBL/GenBank/DDBJ whole genome shotgun (WGS) entry which is preliminary data.</text>
</comment>
<evidence type="ECO:0000256" key="1">
    <source>
        <dbReference type="SAM" id="MobiDB-lite"/>
    </source>
</evidence>
<gene>
    <name evidence="2" type="ORF">VNI00_000330</name>
</gene>
<feature type="compositionally biased region" description="Acidic residues" evidence="1">
    <location>
        <begin position="116"/>
        <end position="126"/>
    </location>
</feature>
<name>A0AAW0EF94_9AGAR</name>
<reference evidence="2 3" key="1">
    <citation type="submission" date="2024-01" db="EMBL/GenBank/DDBJ databases">
        <title>A draft genome for a cacao thread blight-causing isolate of Paramarasmius palmivorus.</title>
        <authorList>
            <person name="Baruah I.K."/>
            <person name="Bukari Y."/>
            <person name="Amoako-Attah I."/>
            <person name="Meinhardt L.W."/>
            <person name="Bailey B.A."/>
            <person name="Cohen S.P."/>
        </authorList>
    </citation>
    <scope>NUCLEOTIDE SEQUENCE [LARGE SCALE GENOMIC DNA]</scope>
    <source>
        <strain evidence="2 3">GH-12</strain>
    </source>
</reference>
<keyword evidence="3" id="KW-1185">Reference proteome</keyword>
<evidence type="ECO:0000313" key="3">
    <source>
        <dbReference type="Proteomes" id="UP001383192"/>
    </source>
</evidence>
<dbReference type="AlphaFoldDB" id="A0AAW0EF94"/>
<organism evidence="2 3">
    <name type="scientific">Paramarasmius palmivorus</name>
    <dbReference type="NCBI Taxonomy" id="297713"/>
    <lineage>
        <taxon>Eukaryota</taxon>
        <taxon>Fungi</taxon>
        <taxon>Dikarya</taxon>
        <taxon>Basidiomycota</taxon>
        <taxon>Agaricomycotina</taxon>
        <taxon>Agaricomycetes</taxon>
        <taxon>Agaricomycetidae</taxon>
        <taxon>Agaricales</taxon>
        <taxon>Marasmiineae</taxon>
        <taxon>Marasmiaceae</taxon>
        <taxon>Paramarasmius</taxon>
    </lineage>
</organism>
<feature type="compositionally biased region" description="Polar residues" evidence="1">
    <location>
        <begin position="186"/>
        <end position="196"/>
    </location>
</feature>
<accession>A0AAW0EF94</accession>
<feature type="compositionally biased region" description="Low complexity" evidence="1">
    <location>
        <begin position="100"/>
        <end position="113"/>
    </location>
</feature>
<dbReference type="EMBL" id="JAYKXP010000001">
    <property type="protein sequence ID" value="KAK7062835.1"/>
    <property type="molecule type" value="Genomic_DNA"/>
</dbReference>
<protein>
    <submittedName>
        <fullName evidence="2">Uncharacterized protein</fullName>
    </submittedName>
</protein>
<sequence>MQIRNMRLNDNERLTASDNTPTVQALQAHVKHLERVLARTTAHLNASLSTTMLEQSKTIQLQKIVAAKEEELATLRAEVDDRMQVLPEGDGSRGRSTPVSELSSDWELSSEPETNQTDDDDEMDEEAPPRLAYTMGIRFRPKTSAPVDANKKRKSLESLAVPEKRQTLRSYQRITGELAPEPSPPSISQAGPSAFQQAADHERFTPSGGVTARPFGQSAAQARSSFRPRSGVSLSTPVPAQRSGLPSSHGYDRNVKQGLY</sequence>
<dbReference type="Proteomes" id="UP001383192">
    <property type="component" value="Unassembled WGS sequence"/>
</dbReference>